<accession>A0A438GQV1</accession>
<feature type="region of interest" description="Disordered" evidence="1">
    <location>
        <begin position="1"/>
        <end position="21"/>
    </location>
</feature>
<proteinExistence type="predicted"/>
<dbReference type="EMBL" id="QGNW01000367">
    <property type="protein sequence ID" value="RVW74590.1"/>
    <property type="molecule type" value="Genomic_DNA"/>
</dbReference>
<dbReference type="AlphaFoldDB" id="A0A438GQV1"/>
<evidence type="ECO:0000256" key="1">
    <source>
        <dbReference type="SAM" id="MobiDB-lite"/>
    </source>
</evidence>
<sequence length="62" mass="6800">MGDSKKHAVFNVGGPPSNAYEKGRHYSVERVTHNHVGPLYQSFANVVRDEGPRRGGLVPIGR</sequence>
<dbReference type="Proteomes" id="UP000288805">
    <property type="component" value="Unassembled WGS sequence"/>
</dbReference>
<reference evidence="2 3" key="1">
    <citation type="journal article" date="2018" name="PLoS Genet.">
        <title>Population sequencing reveals clonal diversity and ancestral inbreeding in the grapevine cultivar Chardonnay.</title>
        <authorList>
            <person name="Roach M.J."/>
            <person name="Johnson D.L."/>
            <person name="Bohlmann J."/>
            <person name="van Vuuren H.J."/>
            <person name="Jones S.J."/>
            <person name="Pretorius I.S."/>
            <person name="Schmidt S.A."/>
            <person name="Borneman A.R."/>
        </authorList>
    </citation>
    <scope>NUCLEOTIDE SEQUENCE [LARGE SCALE GENOMIC DNA]</scope>
    <source>
        <strain evidence="3">cv. Chardonnay</strain>
        <tissue evidence="2">Leaf</tissue>
    </source>
</reference>
<organism evidence="2 3">
    <name type="scientific">Vitis vinifera</name>
    <name type="common">Grape</name>
    <dbReference type="NCBI Taxonomy" id="29760"/>
    <lineage>
        <taxon>Eukaryota</taxon>
        <taxon>Viridiplantae</taxon>
        <taxon>Streptophyta</taxon>
        <taxon>Embryophyta</taxon>
        <taxon>Tracheophyta</taxon>
        <taxon>Spermatophyta</taxon>
        <taxon>Magnoliopsida</taxon>
        <taxon>eudicotyledons</taxon>
        <taxon>Gunneridae</taxon>
        <taxon>Pentapetalae</taxon>
        <taxon>rosids</taxon>
        <taxon>Vitales</taxon>
        <taxon>Vitaceae</taxon>
        <taxon>Viteae</taxon>
        <taxon>Vitis</taxon>
    </lineage>
</organism>
<name>A0A438GQV1_VITVI</name>
<protein>
    <submittedName>
        <fullName evidence="2">Uncharacterized protein</fullName>
    </submittedName>
</protein>
<evidence type="ECO:0000313" key="3">
    <source>
        <dbReference type="Proteomes" id="UP000288805"/>
    </source>
</evidence>
<gene>
    <name evidence="2" type="ORF">CK203_050932</name>
</gene>
<evidence type="ECO:0000313" key="2">
    <source>
        <dbReference type="EMBL" id="RVW74590.1"/>
    </source>
</evidence>
<comment type="caution">
    <text evidence="2">The sequence shown here is derived from an EMBL/GenBank/DDBJ whole genome shotgun (WGS) entry which is preliminary data.</text>
</comment>